<evidence type="ECO:0000313" key="4">
    <source>
        <dbReference type="Proteomes" id="UP000075621"/>
    </source>
</evidence>
<dbReference type="InterPro" id="IPR015919">
    <property type="entry name" value="Cadherin-like_sf"/>
</dbReference>
<comment type="caution">
    <text evidence="3">The sequence shown here is derived from an EMBL/GenBank/DDBJ whole genome shotgun (WGS) entry which is preliminary data.</text>
</comment>
<feature type="compositionally biased region" description="Acidic residues" evidence="1">
    <location>
        <begin position="895"/>
        <end position="909"/>
    </location>
</feature>
<accession>A0ABR5VVH6</accession>
<gene>
    <name evidence="3" type="ORF">A2I98_07295</name>
</gene>
<keyword evidence="2" id="KW-0732">Signal</keyword>
<evidence type="ECO:0000313" key="3">
    <source>
        <dbReference type="EMBL" id="KYL35341.1"/>
    </source>
</evidence>
<feature type="chain" id="PRO_5045910605" description="Cadherin domain-containing protein" evidence="2">
    <location>
        <begin position="18"/>
        <end position="915"/>
    </location>
</feature>
<feature type="signal peptide" evidence="2">
    <location>
        <begin position="1"/>
        <end position="17"/>
    </location>
</feature>
<feature type="region of interest" description="Disordered" evidence="1">
    <location>
        <begin position="891"/>
        <end position="915"/>
    </location>
</feature>
<dbReference type="Gene3D" id="2.60.40.3440">
    <property type="match status" value="1"/>
</dbReference>
<evidence type="ECO:0000256" key="1">
    <source>
        <dbReference type="SAM" id="MobiDB-lite"/>
    </source>
</evidence>
<proteinExistence type="predicted"/>
<organism evidence="3 4">
    <name type="scientific">Pseudoalteromonas agarivorans</name>
    <dbReference type="NCBI Taxonomy" id="176102"/>
    <lineage>
        <taxon>Bacteria</taxon>
        <taxon>Pseudomonadati</taxon>
        <taxon>Pseudomonadota</taxon>
        <taxon>Gammaproteobacteria</taxon>
        <taxon>Alteromonadales</taxon>
        <taxon>Pseudoalteromonadaceae</taxon>
        <taxon>Pseudoalteromonas</taxon>
    </lineage>
</organism>
<evidence type="ECO:0008006" key="5">
    <source>
        <dbReference type="Google" id="ProtNLM"/>
    </source>
</evidence>
<protein>
    <recommendedName>
        <fullName evidence="5">Cadherin domain-containing protein</fullName>
    </recommendedName>
</protein>
<sequence>MNKLIKFTPILCALALAGCGGGSGNTAPQFSQPNLSFTVNEDTTFSGQVTATDDEALSYTLANAPSNGTIAIEANGEFTYTPNADFFGSDSASISASDGSLSSNVTLNFTVENVNDTPVLQTTNVFVTSSSTTEGTINVVDADGDEITFTLVTSPESGVITINESTGEFIFEAQTLSSVNEAFVISYTDGVIDEPITASITLSPSYVTNEDKRNFYYSSSKSHLKQADIVNESINDEISRYTVYQVQAAAYARAGFLDTAEDYLLLINEQTALAGGLRDVGVALDSINEIEQGAQYRSRALAAYNQYLAEKGFENINRNDAAWLLGLVNDYMDVGQTDEAETLLETINSYAEIVREEQYSTTYGYFQTAFKNAAEGALDVYAANPTDANQLTAQTFATALVNISSNTGYQIQGGSGEYAGEKVEKLRALYTAWAAEVLFRANSLELAREYVNLALSFYGVTGIDSNYDFAASEYTEANLGTYTYPLQTLAGLLEGLYDLEENPAFALLSSDFDISGAKQIMYSFSITKRIIAGSSVADATAEAFTYFTEESDYNEFFRSLTKTSNNAGTAQVLHQFGFTEQAKDVLTYAGEFISSDEYISAESSASFLAGSNGCGLLVSISEEIGADSEAAANRCLTMLNKLNTGTLRTLTDTSAITVHNNVMVSLDRGGLTDEIAAVNTQLLSKISVLDDIEDRFEYSLETLGYLVDAGFTDLALTTFNSAIAEVNENLSTLTSDQLLDILEALKKETVSLSAPTTGFWERYSMLSSMGANAGSITDFASTYSSVKTQTSALLADIETLILAQADTVIIEAMEDLVEAHTLLDEYEQATALVTNDVNGEADQLDLYTTMAELIASKDDFRDNRVASVDTDNDGLPNFFLANVTDEDIAASGLTADEDADNDGIADSEDSTPIGN</sequence>
<evidence type="ECO:0000256" key="2">
    <source>
        <dbReference type="SAM" id="SignalP"/>
    </source>
</evidence>
<dbReference type="EMBL" id="LVCM01000003">
    <property type="protein sequence ID" value="KYL35341.1"/>
    <property type="molecule type" value="Genomic_DNA"/>
</dbReference>
<name>A0ABR5VVH6_9GAMM</name>
<reference evidence="3 4" key="1">
    <citation type="submission" date="2016-03" db="EMBL/GenBank/DDBJ databases">
        <authorList>
            <person name="Zhang H."/>
            <person name="Liu R."/>
            <person name="Wang M."/>
            <person name="Wang H."/>
            <person name="Wang L."/>
            <person name="Song L."/>
        </authorList>
    </citation>
    <scope>NUCLEOTIDE SEQUENCE [LARGE SCALE GENOMIC DNA]</scope>
    <source>
        <strain evidence="3 4">DSM 16098</strain>
    </source>
</reference>
<dbReference type="Proteomes" id="UP000075621">
    <property type="component" value="Unassembled WGS sequence"/>
</dbReference>
<dbReference type="SUPFAM" id="SSF49313">
    <property type="entry name" value="Cadherin-like"/>
    <property type="match status" value="1"/>
</dbReference>
<dbReference type="Pfam" id="PF17963">
    <property type="entry name" value="Big_9"/>
    <property type="match status" value="1"/>
</dbReference>
<dbReference type="PROSITE" id="PS51257">
    <property type="entry name" value="PROKAR_LIPOPROTEIN"/>
    <property type="match status" value="1"/>
</dbReference>
<dbReference type="RefSeq" id="WP_064384671.1">
    <property type="nucleotide sequence ID" value="NZ_LVCM01000003.1"/>
</dbReference>